<dbReference type="EC" id="1.14.99.56" evidence="7"/>
<accession>A0A0C3B4D8</accession>
<dbReference type="HOGENOM" id="CLU_031730_0_2_1"/>
<evidence type="ECO:0000256" key="4">
    <source>
        <dbReference type="ARBA" id="ARBA00023008"/>
    </source>
</evidence>
<keyword evidence="11" id="KW-1185">Reference proteome</keyword>
<feature type="chain" id="PRO_5002161406" description="AA9 family lytic polysaccharide monooxygenase" evidence="8">
    <location>
        <begin position="18"/>
        <end position="295"/>
    </location>
</feature>
<keyword evidence="2 8" id="KW-0732">Signal</keyword>
<dbReference type="AlphaFoldDB" id="A0A0C3B4D8"/>
<evidence type="ECO:0000256" key="7">
    <source>
        <dbReference type="RuleBase" id="RU368122"/>
    </source>
</evidence>
<evidence type="ECO:0000256" key="2">
    <source>
        <dbReference type="ARBA" id="ARBA00022729"/>
    </source>
</evidence>
<evidence type="ECO:0000256" key="8">
    <source>
        <dbReference type="SAM" id="SignalP"/>
    </source>
</evidence>
<feature type="domain" description="CBM1" evidence="9">
    <location>
        <begin position="227"/>
        <end position="262"/>
    </location>
</feature>
<sequence>MRTSIISSLLLVAAANAHTIFQAIFHQIQIPSGKSNTNCSVFQLMGPIKDSRLACGLQPIYNVLEAGIACNVGVSSSSTIINVPAGAKVGAQFQRIIGGGNYPGDPENPIAASHHGPIQVYLAKVSNAASTGTSGLSWFKIFSDGLSGGVWAVDKMYSNGSFTPSSTVSFPGAYSPTDPGIKVSIYGGTGAADNGGKPYYPPGPAVITCSGGSTTNPTTNPPAGGGGTVPLFGQCGGQGYTGGTSCAAGVCKVVNQWYTTTEYMTSYVEKDEQKVRDVDMDKECRQSSVLGEGEK</sequence>
<dbReference type="InterPro" id="IPR000254">
    <property type="entry name" value="CBD"/>
</dbReference>
<dbReference type="Proteomes" id="UP000054097">
    <property type="component" value="Unassembled WGS sequence"/>
</dbReference>
<dbReference type="STRING" id="933852.A0A0C3B4D8"/>
<dbReference type="Gene3D" id="2.70.50.70">
    <property type="match status" value="2"/>
</dbReference>
<dbReference type="GO" id="GO:0030248">
    <property type="term" value="F:cellulose binding"/>
    <property type="evidence" value="ECO:0007669"/>
    <property type="project" value="UniProtKB-UniRule"/>
</dbReference>
<organism evidence="10 11">
    <name type="scientific">Serendipita vermifera MAFF 305830</name>
    <dbReference type="NCBI Taxonomy" id="933852"/>
    <lineage>
        <taxon>Eukaryota</taxon>
        <taxon>Fungi</taxon>
        <taxon>Dikarya</taxon>
        <taxon>Basidiomycota</taxon>
        <taxon>Agaricomycotina</taxon>
        <taxon>Agaricomycetes</taxon>
        <taxon>Sebacinales</taxon>
        <taxon>Serendipitaceae</taxon>
        <taxon>Serendipita</taxon>
    </lineage>
</organism>
<dbReference type="PANTHER" id="PTHR33353:SF13">
    <property type="entry name" value="ENDOGLUCANASE II"/>
    <property type="match status" value="1"/>
</dbReference>
<evidence type="ECO:0000313" key="11">
    <source>
        <dbReference type="Proteomes" id="UP000054097"/>
    </source>
</evidence>
<keyword evidence="6 7" id="KW-1015">Disulfide bond</keyword>
<keyword evidence="7" id="KW-0964">Secreted</keyword>
<dbReference type="Pfam" id="PF00734">
    <property type="entry name" value="CBM_1"/>
    <property type="match status" value="1"/>
</dbReference>
<evidence type="ECO:0000259" key="9">
    <source>
        <dbReference type="PROSITE" id="PS51164"/>
    </source>
</evidence>
<keyword evidence="7" id="KW-0119">Carbohydrate metabolism</keyword>
<dbReference type="SUPFAM" id="SSF57180">
    <property type="entry name" value="Cellulose-binding domain"/>
    <property type="match status" value="1"/>
</dbReference>
<evidence type="ECO:0000256" key="5">
    <source>
        <dbReference type="ARBA" id="ARBA00023033"/>
    </source>
</evidence>
<evidence type="ECO:0000313" key="10">
    <source>
        <dbReference type="EMBL" id="KIM27049.1"/>
    </source>
</evidence>
<dbReference type="SMART" id="SM00236">
    <property type="entry name" value="fCBD"/>
    <property type="match status" value="1"/>
</dbReference>
<keyword evidence="5" id="KW-0503">Monooxygenase</keyword>
<dbReference type="InterPro" id="IPR049892">
    <property type="entry name" value="AA9"/>
</dbReference>
<keyword evidence="7" id="KW-0136">Cellulose degradation</keyword>
<keyword evidence="3" id="KW-0560">Oxidoreductase</keyword>
<proteinExistence type="predicted"/>
<dbReference type="PROSITE" id="PS51164">
    <property type="entry name" value="CBM1_2"/>
    <property type="match status" value="1"/>
</dbReference>
<dbReference type="OrthoDB" id="2525337at2759"/>
<comment type="catalytic activity">
    <reaction evidence="7">
        <text>[(1-&gt;4)-beta-D-glucosyl]n+m + reduced acceptor + O2 = 4-dehydro-beta-D-glucosyl-[(1-&gt;4)-beta-D-glucosyl]n-1 + [(1-&gt;4)-beta-D-glucosyl]m + acceptor + H2O.</text>
        <dbReference type="EC" id="1.14.99.56"/>
    </reaction>
</comment>
<evidence type="ECO:0000256" key="6">
    <source>
        <dbReference type="ARBA" id="ARBA00023157"/>
    </source>
</evidence>
<gene>
    <name evidence="10" type="ORF">M408DRAFT_311606</name>
</gene>
<evidence type="ECO:0000256" key="3">
    <source>
        <dbReference type="ARBA" id="ARBA00023002"/>
    </source>
</evidence>
<keyword evidence="4" id="KW-0186">Copper</keyword>
<comment type="function">
    <text evidence="7">Lytic polysaccharide monooxygenase (LMPO) that depolymerizes crystalline and amorphous polysaccharides via the oxidation of scissile alpha- or beta-(1-4)-glycosidic bonds, yielding C1 and/or C4 oxidation products. Catalysis by LPMOs requires the reduction of the active-site copper from Cu(II) to Cu(I) by a reducing agent and H(2)O(2) or O(2) as a cosubstrate.</text>
</comment>
<reference evidence="11" key="2">
    <citation type="submission" date="2015-01" db="EMBL/GenBank/DDBJ databases">
        <title>Evolutionary Origins and Diversification of the Mycorrhizal Mutualists.</title>
        <authorList>
            <consortium name="DOE Joint Genome Institute"/>
            <consortium name="Mycorrhizal Genomics Consortium"/>
            <person name="Kohler A."/>
            <person name="Kuo A."/>
            <person name="Nagy L.G."/>
            <person name="Floudas D."/>
            <person name="Copeland A."/>
            <person name="Barry K.W."/>
            <person name="Cichocki N."/>
            <person name="Veneault-Fourrey C."/>
            <person name="LaButti K."/>
            <person name="Lindquist E.A."/>
            <person name="Lipzen A."/>
            <person name="Lundell T."/>
            <person name="Morin E."/>
            <person name="Murat C."/>
            <person name="Riley R."/>
            <person name="Ohm R."/>
            <person name="Sun H."/>
            <person name="Tunlid A."/>
            <person name="Henrissat B."/>
            <person name="Grigoriev I.V."/>
            <person name="Hibbett D.S."/>
            <person name="Martin F."/>
        </authorList>
    </citation>
    <scope>NUCLEOTIDE SEQUENCE [LARGE SCALE GENOMIC DNA]</scope>
    <source>
        <strain evidence="11">MAFF 305830</strain>
    </source>
</reference>
<dbReference type="GO" id="GO:0005576">
    <property type="term" value="C:extracellular region"/>
    <property type="evidence" value="ECO:0007669"/>
    <property type="project" value="UniProtKB-SubCell"/>
</dbReference>
<dbReference type="Pfam" id="PF03443">
    <property type="entry name" value="AA9"/>
    <property type="match status" value="1"/>
</dbReference>
<dbReference type="GO" id="GO:0046872">
    <property type="term" value="F:metal ion binding"/>
    <property type="evidence" value="ECO:0007669"/>
    <property type="project" value="UniProtKB-KW"/>
</dbReference>
<dbReference type="InterPro" id="IPR005103">
    <property type="entry name" value="AA9_LPMO"/>
</dbReference>
<reference evidence="10 11" key="1">
    <citation type="submission" date="2014-04" db="EMBL/GenBank/DDBJ databases">
        <authorList>
            <consortium name="DOE Joint Genome Institute"/>
            <person name="Kuo A."/>
            <person name="Zuccaro A."/>
            <person name="Kohler A."/>
            <person name="Nagy L.G."/>
            <person name="Floudas D."/>
            <person name="Copeland A."/>
            <person name="Barry K.W."/>
            <person name="Cichocki N."/>
            <person name="Veneault-Fourrey C."/>
            <person name="LaButti K."/>
            <person name="Lindquist E.A."/>
            <person name="Lipzen A."/>
            <person name="Lundell T."/>
            <person name="Morin E."/>
            <person name="Murat C."/>
            <person name="Sun H."/>
            <person name="Tunlid A."/>
            <person name="Henrissat B."/>
            <person name="Grigoriev I.V."/>
            <person name="Hibbett D.S."/>
            <person name="Martin F."/>
            <person name="Nordberg H.P."/>
            <person name="Cantor M.N."/>
            <person name="Hua S.X."/>
        </authorList>
    </citation>
    <scope>NUCLEOTIDE SEQUENCE [LARGE SCALE GENOMIC DNA]</scope>
    <source>
        <strain evidence="10 11">MAFF 305830</strain>
    </source>
</reference>
<dbReference type="InterPro" id="IPR035971">
    <property type="entry name" value="CBD_sf"/>
</dbReference>
<dbReference type="GO" id="GO:0004497">
    <property type="term" value="F:monooxygenase activity"/>
    <property type="evidence" value="ECO:0007669"/>
    <property type="project" value="UniProtKB-KW"/>
</dbReference>
<feature type="signal peptide" evidence="8">
    <location>
        <begin position="1"/>
        <end position="17"/>
    </location>
</feature>
<dbReference type="EMBL" id="KN824301">
    <property type="protein sequence ID" value="KIM27049.1"/>
    <property type="molecule type" value="Genomic_DNA"/>
</dbReference>
<evidence type="ECO:0000256" key="1">
    <source>
        <dbReference type="ARBA" id="ARBA00022723"/>
    </source>
</evidence>
<comment type="domain">
    <text evidence="7">Has a modular structure: an endo-beta-1,4-glucanase catalytic module at the N-terminus, a linker rich in serines and threonines, and a C-terminal carbohydrate-binding module (CBM).</text>
</comment>
<comment type="subcellular location">
    <subcellularLocation>
        <location evidence="7">Secreted</location>
    </subcellularLocation>
</comment>
<dbReference type="GO" id="GO:0008810">
    <property type="term" value="F:cellulase activity"/>
    <property type="evidence" value="ECO:0007669"/>
    <property type="project" value="UniProtKB-UniRule"/>
</dbReference>
<name>A0A0C3B4D8_SERVB</name>
<protein>
    <recommendedName>
        <fullName evidence="7">AA9 family lytic polysaccharide monooxygenase</fullName>
        <ecNumber evidence="7">1.14.99.56</ecNumber>
    </recommendedName>
    <alternativeName>
        <fullName evidence="7">Endo-beta-1,4-glucanase</fullName>
    </alternativeName>
    <alternativeName>
        <fullName evidence="7">Glycosyl hydrolase 61 family protein</fullName>
    </alternativeName>
</protein>
<keyword evidence="1" id="KW-0479">Metal-binding</keyword>
<keyword evidence="7" id="KW-0624">Polysaccharide degradation</keyword>
<dbReference type="GO" id="GO:0030245">
    <property type="term" value="P:cellulose catabolic process"/>
    <property type="evidence" value="ECO:0007669"/>
    <property type="project" value="UniProtKB-UniRule"/>
</dbReference>
<dbReference type="PANTHER" id="PTHR33353">
    <property type="entry name" value="PUTATIVE (AFU_ORTHOLOGUE AFUA_1G12560)-RELATED"/>
    <property type="match status" value="1"/>
</dbReference>